<feature type="region of interest" description="Disordered" evidence="1">
    <location>
        <begin position="66"/>
        <end position="114"/>
    </location>
</feature>
<organism evidence="3 4">
    <name type="scientific">Daedalea quercina L-15889</name>
    <dbReference type="NCBI Taxonomy" id="1314783"/>
    <lineage>
        <taxon>Eukaryota</taxon>
        <taxon>Fungi</taxon>
        <taxon>Dikarya</taxon>
        <taxon>Basidiomycota</taxon>
        <taxon>Agaricomycotina</taxon>
        <taxon>Agaricomycetes</taxon>
        <taxon>Polyporales</taxon>
        <taxon>Fomitopsis</taxon>
    </lineage>
</organism>
<gene>
    <name evidence="3" type="ORF">DAEQUDRAFT_640400</name>
</gene>
<dbReference type="Proteomes" id="UP000076727">
    <property type="component" value="Unassembled WGS sequence"/>
</dbReference>
<protein>
    <recommendedName>
        <fullName evidence="2">Retroviral polymerase SH3-like domain-containing protein</fullName>
    </recommendedName>
</protein>
<evidence type="ECO:0000313" key="3">
    <source>
        <dbReference type="EMBL" id="KZT63073.1"/>
    </source>
</evidence>
<evidence type="ECO:0000313" key="4">
    <source>
        <dbReference type="Proteomes" id="UP000076727"/>
    </source>
</evidence>
<dbReference type="OrthoDB" id="2776596at2759"/>
<sequence>TPYEALHGRPPVLTGLPVWGSRVWVHDTSTGKVGERAKPANWVGYDAQSKGHRVYWPDARRITVERNLEGEDVPNDKLEESASDGASEHEDVPDEPHTPPMPPKSSNPSPPPTP</sequence>
<accession>A0A165KFM7</accession>
<dbReference type="STRING" id="1314783.A0A165KFM7"/>
<feature type="compositionally biased region" description="Basic and acidic residues" evidence="1">
    <location>
        <begin position="66"/>
        <end position="97"/>
    </location>
</feature>
<dbReference type="Pfam" id="PF25597">
    <property type="entry name" value="SH3_retrovirus"/>
    <property type="match status" value="1"/>
</dbReference>
<name>A0A165KFM7_9APHY</name>
<dbReference type="InterPro" id="IPR057670">
    <property type="entry name" value="SH3_retrovirus"/>
</dbReference>
<evidence type="ECO:0000259" key="2">
    <source>
        <dbReference type="Pfam" id="PF25597"/>
    </source>
</evidence>
<dbReference type="AlphaFoldDB" id="A0A165KFM7"/>
<feature type="compositionally biased region" description="Pro residues" evidence="1">
    <location>
        <begin position="98"/>
        <end position="114"/>
    </location>
</feature>
<reference evidence="3 4" key="1">
    <citation type="journal article" date="2016" name="Mol. Biol. Evol.">
        <title>Comparative Genomics of Early-Diverging Mushroom-Forming Fungi Provides Insights into the Origins of Lignocellulose Decay Capabilities.</title>
        <authorList>
            <person name="Nagy L.G."/>
            <person name="Riley R."/>
            <person name="Tritt A."/>
            <person name="Adam C."/>
            <person name="Daum C."/>
            <person name="Floudas D."/>
            <person name="Sun H."/>
            <person name="Yadav J.S."/>
            <person name="Pangilinan J."/>
            <person name="Larsson K.H."/>
            <person name="Matsuura K."/>
            <person name="Barry K."/>
            <person name="Labutti K."/>
            <person name="Kuo R."/>
            <person name="Ohm R.A."/>
            <person name="Bhattacharya S.S."/>
            <person name="Shirouzu T."/>
            <person name="Yoshinaga Y."/>
            <person name="Martin F.M."/>
            <person name="Grigoriev I.V."/>
            <person name="Hibbett D.S."/>
        </authorList>
    </citation>
    <scope>NUCLEOTIDE SEQUENCE [LARGE SCALE GENOMIC DNA]</scope>
    <source>
        <strain evidence="3 4">L-15889</strain>
    </source>
</reference>
<dbReference type="EMBL" id="KV429285">
    <property type="protein sequence ID" value="KZT63073.1"/>
    <property type="molecule type" value="Genomic_DNA"/>
</dbReference>
<evidence type="ECO:0000256" key="1">
    <source>
        <dbReference type="SAM" id="MobiDB-lite"/>
    </source>
</evidence>
<feature type="non-terminal residue" evidence="3">
    <location>
        <position position="114"/>
    </location>
</feature>
<proteinExistence type="predicted"/>
<feature type="non-terminal residue" evidence="3">
    <location>
        <position position="1"/>
    </location>
</feature>
<keyword evidence="4" id="KW-1185">Reference proteome</keyword>
<feature type="domain" description="Retroviral polymerase SH3-like" evidence="2">
    <location>
        <begin position="22"/>
        <end position="67"/>
    </location>
</feature>